<feature type="region of interest" description="Disordered" evidence="2">
    <location>
        <begin position="1"/>
        <end position="78"/>
    </location>
</feature>
<feature type="coiled-coil region" evidence="1">
    <location>
        <begin position="180"/>
        <end position="262"/>
    </location>
</feature>
<dbReference type="EMBL" id="MU839838">
    <property type="protein sequence ID" value="KAK1753221.1"/>
    <property type="molecule type" value="Genomic_DNA"/>
</dbReference>
<proteinExistence type="predicted"/>
<reference evidence="3" key="1">
    <citation type="submission" date="2023-06" db="EMBL/GenBank/DDBJ databases">
        <title>Genome-scale phylogeny and comparative genomics of the fungal order Sordariales.</title>
        <authorList>
            <consortium name="Lawrence Berkeley National Laboratory"/>
            <person name="Hensen N."/>
            <person name="Bonometti L."/>
            <person name="Westerberg I."/>
            <person name="Brannstrom I.O."/>
            <person name="Guillou S."/>
            <person name="Cros-Aarteil S."/>
            <person name="Calhoun S."/>
            <person name="Haridas S."/>
            <person name="Kuo A."/>
            <person name="Mondo S."/>
            <person name="Pangilinan J."/>
            <person name="Riley R."/>
            <person name="Labutti K."/>
            <person name="Andreopoulos B."/>
            <person name="Lipzen A."/>
            <person name="Chen C."/>
            <person name="Yanf M."/>
            <person name="Daum C."/>
            <person name="Ng V."/>
            <person name="Clum A."/>
            <person name="Steindorff A."/>
            <person name="Ohm R."/>
            <person name="Martin F."/>
            <person name="Silar P."/>
            <person name="Natvig D."/>
            <person name="Lalanne C."/>
            <person name="Gautier V."/>
            <person name="Ament-Velasquez S.L."/>
            <person name="Kruys A."/>
            <person name="Hutchinson M.I."/>
            <person name="Powell A.J."/>
            <person name="Barry K."/>
            <person name="Miller A.N."/>
            <person name="Grigoriev I.V."/>
            <person name="Debuchy R."/>
            <person name="Gladieux P."/>
            <person name="Thoren M.H."/>
            <person name="Johannesson H."/>
        </authorList>
    </citation>
    <scope>NUCLEOTIDE SEQUENCE</scope>
    <source>
        <strain evidence="3">PSN4</strain>
    </source>
</reference>
<dbReference type="AlphaFoldDB" id="A0AAJ0F394"/>
<evidence type="ECO:0000313" key="3">
    <source>
        <dbReference type="EMBL" id="KAK1753221.1"/>
    </source>
</evidence>
<keyword evidence="1" id="KW-0175">Coiled coil</keyword>
<comment type="caution">
    <text evidence="3">The sequence shown here is derived from an EMBL/GenBank/DDBJ whole genome shotgun (WGS) entry which is preliminary data.</text>
</comment>
<organism evidence="3 4">
    <name type="scientific">Echria macrotheca</name>
    <dbReference type="NCBI Taxonomy" id="438768"/>
    <lineage>
        <taxon>Eukaryota</taxon>
        <taxon>Fungi</taxon>
        <taxon>Dikarya</taxon>
        <taxon>Ascomycota</taxon>
        <taxon>Pezizomycotina</taxon>
        <taxon>Sordariomycetes</taxon>
        <taxon>Sordariomycetidae</taxon>
        <taxon>Sordariales</taxon>
        <taxon>Schizotheciaceae</taxon>
        <taxon>Echria</taxon>
    </lineage>
</organism>
<name>A0AAJ0F394_9PEZI</name>
<protein>
    <submittedName>
        <fullName evidence="3">Uncharacterized protein</fullName>
    </submittedName>
</protein>
<evidence type="ECO:0000313" key="4">
    <source>
        <dbReference type="Proteomes" id="UP001239445"/>
    </source>
</evidence>
<evidence type="ECO:0000256" key="2">
    <source>
        <dbReference type="SAM" id="MobiDB-lite"/>
    </source>
</evidence>
<dbReference type="Proteomes" id="UP001239445">
    <property type="component" value="Unassembled WGS sequence"/>
</dbReference>
<gene>
    <name evidence="3" type="ORF">QBC47DRAFT_404582</name>
</gene>
<keyword evidence="4" id="KW-1185">Reference proteome</keyword>
<accession>A0AAJ0F394</accession>
<evidence type="ECO:0000256" key="1">
    <source>
        <dbReference type="SAM" id="Coils"/>
    </source>
</evidence>
<feature type="compositionally biased region" description="Basic and acidic residues" evidence="2">
    <location>
        <begin position="16"/>
        <end position="33"/>
    </location>
</feature>
<sequence length="284" mass="31683">MSKRSQPGSPAPVGDSSDHGNCDTPRKRRRIDDDGIDDAAAIPDDDGIDDASAIADDDGPKVSRFPCPLTTKGAPTTEAPMKSPIELLITVIHHLQDKHPFDFDLKAMIYDTLFTILNEDKTIPEMIKDIAFPYAAKSGGDVATKVSRYEIKKWVENPRIDVLGLACVNGPKCVKCQLHLRDFTKMLEEKTEEMEKKITKTAVKKSCDVVRKSIDNEATKMKGIRRQVSKASEELARVHKDYEKAMAEIQVLRQQNRDLMEKNLAQGAEIIEIKALLGEIQARL</sequence>